<feature type="compositionally biased region" description="Basic residues" evidence="1">
    <location>
        <begin position="80"/>
        <end position="101"/>
    </location>
</feature>
<name>A0A426WY94_ENSVE</name>
<gene>
    <name evidence="2" type="ORF">B296_00048156</name>
</gene>
<dbReference type="AlphaFoldDB" id="A0A426WY94"/>
<feature type="region of interest" description="Disordered" evidence="1">
    <location>
        <begin position="24"/>
        <end position="160"/>
    </location>
</feature>
<feature type="compositionally biased region" description="Basic and acidic residues" evidence="1">
    <location>
        <begin position="133"/>
        <end position="147"/>
    </location>
</feature>
<accession>A0A426WY94</accession>
<organism evidence="2 3">
    <name type="scientific">Ensete ventricosum</name>
    <name type="common">Abyssinian banana</name>
    <name type="synonym">Musa ensete</name>
    <dbReference type="NCBI Taxonomy" id="4639"/>
    <lineage>
        <taxon>Eukaryota</taxon>
        <taxon>Viridiplantae</taxon>
        <taxon>Streptophyta</taxon>
        <taxon>Embryophyta</taxon>
        <taxon>Tracheophyta</taxon>
        <taxon>Spermatophyta</taxon>
        <taxon>Magnoliopsida</taxon>
        <taxon>Liliopsida</taxon>
        <taxon>Zingiberales</taxon>
        <taxon>Musaceae</taxon>
        <taxon>Ensete</taxon>
    </lineage>
</organism>
<reference evidence="2 3" key="1">
    <citation type="journal article" date="2014" name="Agronomy (Basel)">
        <title>A Draft Genome Sequence for Ensete ventricosum, the Drought-Tolerant Tree Against Hunger.</title>
        <authorList>
            <person name="Harrison J."/>
            <person name="Moore K.A."/>
            <person name="Paszkiewicz K."/>
            <person name="Jones T."/>
            <person name="Grant M."/>
            <person name="Ambacheew D."/>
            <person name="Muzemil S."/>
            <person name="Studholme D.J."/>
        </authorList>
    </citation>
    <scope>NUCLEOTIDE SEQUENCE [LARGE SCALE GENOMIC DNA]</scope>
</reference>
<proteinExistence type="predicted"/>
<evidence type="ECO:0000313" key="2">
    <source>
        <dbReference type="EMBL" id="RRT32280.1"/>
    </source>
</evidence>
<evidence type="ECO:0000313" key="3">
    <source>
        <dbReference type="Proteomes" id="UP000287651"/>
    </source>
</evidence>
<dbReference type="EMBL" id="AMZH03032819">
    <property type="protein sequence ID" value="RRT32280.1"/>
    <property type="molecule type" value="Genomic_DNA"/>
</dbReference>
<protein>
    <submittedName>
        <fullName evidence="2">Uncharacterized protein</fullName>
    </submittedName>
</protein>
<sequence>MGNWYFVLISDVHVMPQLRFPNNGIRAKATRRRGGQPRPAPMQSRPPMARLRPRPPARGRLVAARASPKGRPATLARGSAYRHSRLRLARRGGSRLQRGARKGLPPTSSPTASRGGDANHRGGLCRGNGDGTEGERGVRASFGEKDNPAPMNSENFEDYPLIQNYKNTLDNS</sequence>
<dbReference type="Proteomes" id="UP000287651">
    <property type="component" value="Unassembled WGS sequence"/>
</dbReference>
<evidence type="ECO:0000256" key="1">
    <source>
        <dbReference type="SAM" id="MobiDB-lite"/>
    </source>
</evidence>
<comment type="caution">
    <text evidence="2">The sequence shown here is derived from an EMBL/GenBank/DDBJ whole genome shotgun (WGS) entry which is preliminary data.</text>
</comment>